<sequence>MAPTLYMLWPSPPARAVLMTAKSLNLDLDLKEVDTTKGENKTPEFIKINPQHTVPTLVDEDGFVLWDSHAIMTYLVSKYSKDDSLYPKDLKKRALVDQRLHFDNGVAFALTLKILRPIIYHGVKKGVGQEEKDAIEEVYAFVEAFLEGRQWIAGDSVTVADYSLISTITTLNVLVKVDASKYSRVAAWLQRAETLPEYELNKKGLDLFVACALALVQNTMAPALYMVWASPPVRAVLMTAKSLDLDLDLKEIDLIKGEHKTPQFLKINPQHTVPTLVADDGFVLWDSHAIMSYLVSKSSKDDSLYPKDLKKRALVDQRLHFDSGVAFALALKILRPIVYDGKKTVEQEEKDAIEEVYAFVETFFEGRRWIAGDSVTIADYSLISTITSLNVLSKVDAAKYSRVAAWLQRAETLPEYEANKKGLDLFAALMKSILG</sequence>
<dbReference type="SFLD" id="SFLDG00358">
    <property type="entry name" value="Main_(cytGST)"/>
    <property type="match status" value="2"/>
</dbReference>
<dbReference type="InterPro" id="IPR004046">
    <property type="entry name" value="GST_C"/>
</dbReference>
<protein>
    <recommendedName>
        <fullName evidence="6">Glutathione transferase</fullName>
    </recommendedName>
</protein>
<dbReference type="InterPro" id="IPR036282">
    <property type="entry name" value="Glutathione-S-Trfase_C_sf"/>
</dbReference>
<evidence type="ECO:0000259" key="3">
    <source>
        <dbReference type="PROSITE" id="PS50405"/>
    </source>
</evidence>
<evidence type="ECO:0000256" key="1">
    <source>
        <dbReference type="ARBA" id="ARBA00011738"/>
    </source>
</evidence>
<feature type="domain" description="GST N-terminal" evidence="2">
    <location>
        <begin position="1"/>
        <end position="83"/>
    </location>
</feature>
<dbReference type="Pfam" id="PF00043">
    <property type="entry name" value="GST_C"/>
    <property type="match status" value="2"/>
</dbReference>
<dbReference type="PANTHER" id="PTHR43969">
    <property type="entry name" value="GLUTATHIONE S TRANSFERASE D10, ISOFORM A-RELATED"/>
    <property type="match status" value="1"/>
</dbReference>
<dbReference type="Proteomes" id="UP000719412">
    <property type="component" value="Unassembled WGS sequence"/>
</dbReference>
<dbReference type="InterPro" id="IPR010987">
    <property type="entry name" value="Glutathione-S-Trfase_C-like"/>
</dbReference>
<dbReference type="FunFam" id="3.40.30.10:FF:000034">
    <property type="entry name" value="glutathione S-transferase 1"/>
    <property type="match status" value="2"/>
</dbReference>
<feature type="domain" description="GST C-terminal" evidence="3">
    <location>
        <begin position="89"/>
        <end position="213"/>
    </location>
</feature>
<dbReference type="EMBL" id="JABDTM020027342">
    <property type="protein sequence ID" value="KAH0810674.1"/>
    <property type="molecule type" value="Genomic_DNA"/>
</dbReference>
<dbReference type="PROSITE" id="PS50405">
    <property type="entry name" value="GST_CTER"/>
    <property type="match status" value="2"/>
</dbReference>
<dbReference type="CDD" id="cd03177">
    <property type="entry name" value="GST_C_Delta_Epsilon"/>
    <property type="match status" value="2"/>
</dbReference>
<evidence type="ECO:0008006" key="6">
    <source>
        <dbReference type="Google" id="ProtNLM"/>
    </source>
</evidence>
<comment type="caution">
    <text evidence="4">The sequence shown here is derived from an EMBL/GenBank/DDBJ whole genome shotgun (WGS) entry which is preliminary data.</text>
</comment>
<dbReference type="GO" id="GO:0006749">
    <property type="term" value="P:glutathione metabolic process"/>
    <property type="evidence" value="ECO:0007669"/>
    <property type="project" value="TreeGrafter"/>
</dbReference>
<dbReference type="Pfam" id="PF13409">
    <property type="entry name" value="GST_N_2"/>
    <property type="match status" value="2"/>
</dbReference>
<name>A0A8J6H9E7_TENMO</name>
<dbReference type="GO" id="GO:0004364">
    <property type="term" value="F:glutathione transferase activity"/>
    <property type="evidence" value="ECO:0007669"/>
    <property type="project" value="TreeGrafter"/>
</dbReference>
<dbReference type="PROSITE" id="PS50404">
    <property type="entry name" value="GST_NTER"/>
    <property type="match status" value="2"/>
</dbReference>
<dbReference type="SUPFAM" id="SSF47616">
    <property type="entry name" value="GST C-terminal domain-like"/>
    <property type="match status" value="2"/>
</dbReference>
<dbReference type="SFLD" id="SFLDS00019">
    <property type="entry name" value="Glutathione_Transferase_(cytos"/>
    <property type="match status" value="2"/>
</dbReference>
<evidence type="ECO:0000259" key="2">
    <source>
        <dbReference type="PROSITE" id="PS50404"/>
    </source>
</evidence>
<reference evidence="4" key="2">
    <citation type="submission" date="2021-08" db="EMBL/GenBank/DDBJ databases">
        <authorList>
            <person name="Eriksson T."/>
        </authorList>
    </citation>
    <scope>NUCLEOTIDE SEQUENCE</scope>
    <source>
        <strain evidence="4">Stoneville</strain>
        <tissue evidence="4">Whole head</tissue>
    </source>
</reference>
<organism evidence="4 5">
    <name type="scientific">Tenebrio molitor</name>
    <name type="common">Yellow mealworm beetle</name>
    <dbReference type="NCBI Taxonomy" id="7067"/>
    <lineage>
        <taxon>Eukaryota</taxon>
        <taxon>Metazoa</taxon>
        <taxon>Ecdysozoa</taxon>
        <taxon>Arthropoda</taxon>
        <taxon>Hexapoda</taxon>
        <taxon>Insecta</taxon>
        <taxon>Pterygota</taxon>
        <taxon>Neoptera</taxon>
        <taxon>Endopterygota</taxon>
        <taxon>Coleoptera</taxon>
        <taxon>Polyphaga</taxon>
        <taxon>Cucujiformia</taxon>
        <taxon>Tenebrionidae</taxon>
        <taxon>Tenebrio</taxon>
    </lineage>
</organism>
<dbReference type="Gene3D" id="3.40.30.10">
    <property type="entry name" value="Glutaredoxin"/>
    <property type="match status" value="2"/>
</dbReference>
<feature type="domain" description="GST C-terminal" evidence="3">
    <location>
        <begin position="308"/>
        <end position="434"/>
    </location>
</feature>
<dbReference type="CDD" id="cd03045">
    <property type="entry name" value="GST_N_Delta_Epsilon"/>
    <property type="match status" value="2"/>
</dbReference>
<gene>
    <name evidence="4" type="ORF">GEV33_012118</name>
</gene>
<evidence type="ECO:0000313" key="4">
    <source>
        <dbReference type="EMBL" id="KAH0810674.1"/>
    </source>
</evidence>
<dbReference type="InterPro" id="IPR004045">
    <property type="entry name" value="Glutathione_S-Trfase_N"/>
</dbReference>
<dbReference type="InterPro" id="IPR036249">
    <property type="entry name" value="Thioredoxin-like_sf"/>
</dbReference>
<keyword evidence="5" id="KW-1185">Reference proteome</keyword>
<evidence type="ECO:0000313" key="5">
    <source>
        <dbReference type="Proteomes" id="UP000719412"/>
    </source>
</evidence>
<feature type="domain" description="GST N-terminal" evidence="2">
    <location>
        <begin position="220"/>
        <end position="302"/>
    </location>
</feature>
<dbReference type="PANTHER" id="PTHR43969:SF8">
    <property type="entry name" value="GLUTATHIONE S TRANSFERASE E13, ISOFORM A-RELATED"/>
    <property type="match status" value="1"/>
</dbReference>
<dbReference type="AlphaFoldDB" id="A0A8J6H9E7"/>
<comment type="subunit">
    <text evidence="1">Homodimer.</text>
</comment>
<accession>A0A8J6H9E7</accession>
<dbReference type="SUPFAM" id="SSF52833">
    <property type="entry name" value="Thioredoxin-like"/>
    <property type="match status" value="2"/>
</dbReference>
<proteinExistence type="predicted"/>
<dbReference type="InterPro" id="IPR040079">
    <property type="entry name" value="Glutathione_S-Trfase"/>
</dbReference>
<dbReference type="SFLD" id="SFLDG01153">
    <property type="entry name" value="Main.4:_Theta-like"/>
    <property type="match status" value="2"/>
</dbReference>
<reference evidence="4" key="1">
    <citation type="journal article" date="2020" name="J Insects Food Feed">
        <title>The yellow mealworm (Tenebrio molitor) genome: a resource for the emerging insects as food and feed industry.</title>
        <authorList>
            <person name="Eriksson T."/>
            <person name="Andere A."/>
            <person name="Kelstrup H."/>
            <person name="Emery V."/>
            <person name="Picard C."/>
        </authorList>
    </citation>
    <scope>NUCLEOTIDE SEQUENCE</scope>
    <source>
        <strain evidence="4">Stoneville</strain>
        <tissue evidence="4">Whole head</tissue>
    </source>
</reference>
<dbReference type="FunFam" id="1.20.1050.10:FF:000007">
    <property type="entry name" value="Glutathione S-transferase 1-1"/>
    <property type="match status" value="2"/>
</dbReference>
<dbReference type="Gene3D" id="1.20.1050.10">
    <property type="match status" value="2"/>
</dbReference>